<dbReference type="RefSeq" id="WP_369778899.1">
    <property type="nucleotide sequence ID" value="NZ_CP165727.1"/>
</dbReference>
<dbReference type="Pfam" id="PF18911">
    <property type="entry name" value="PKD_4"/>
    <property type="match status" value="1"/>
</dbReference>
<dbReference type="InterPro" id="IPR012334">
    <property type="entry name" value="Pectin_lyas_fold"/>
</dbReference>
<feature type="signal peptide" evidence="2">
    <location>
        <begin position="1"/>
        <end position="25"/>
    </location>
</feature>
<dbReference type="Gene3D" id="2.160.20.10">
    <property type="entry name" value="Single-stranded right-handed beta-helix, Pectin lyase-like"/>
    <property type="match status" value="1"/>
</dbReference>
<evidence type="ECO:0000259" key="3">
    <source>
        <dbReference type="PROSITE" id="PS50093"/>
    </source>
</evidence>
<dbReference type="Gene3D" id="2.60.40.10">
    <property type="entry name" value="Immunoglobulins"/>
    <property type="match status" value="2"/>
</dbReference>
<evidence type="ECO:0000256" key="2">
    <source>
        <dbReference type="SAM" id="SignalP"/>
    </source>
</evidence>
<sequence>MRATRATVLLTAGLVAVLGMPAAAAADTPSTLYVDNSSLLRCSDSGPGSEGTPFCTISAATKVVQPGQTVRVLASKPYDEEVTVDRSGEPGKPISIVAGPNTGSLARVKGLKVQGASHVVVRGLSSPGGVQVSRSSDVELDRITSSSTTDPASVVIGWDSADVRVSRSYLLSPVRIEGGSRGTVLSRNQIRGGITAAVDAVWGPGTIVTNNTLYLSCDAAVSFRSASTGSGAFNNLIHTSTPRSCINPGPRSGILVGKDSATGTRVDYNLLAGFPADGVVPYKWAEVVHTTSAAFQAATGQGAHDILTPTGSDVGPWERSPTVDSGDPTAPGVLPTDYNGYPTTDDPRVANTGKDGGFIDRGAHESQDEVRGVQLEIAQDWAPVGTTVQVKAVADNNWPGTLTYRYDFGDGTAPVVTKAATAEHVYQTPCACTVQVKAITAAGKEAFRQQSIKVTPTSPLATAFTAQPYLPSASDPNALVTPLSVEVDPQSTTAPWPIARMDVDYGDGAKDTGITPDPVRHAYKQPGTYKVTVTLTDIKGATSTAERTVQVAYTPAGYVAVLPARVLDTRTTGAPVQGGTATPIDVPVHYYSSGPHHTAGASAVVLNVTVTGATEDTHLSVWPSGQPRPVTSNVNVKAGGTSANTVTVPVGADGKISAQLNSGKAALIVDYVGHYQPNTGQRFTPIDPTRVVDTRTAGGALAGGQARTVKVAGVGGIPVDATAVALNLTGTGATENAHVIAYMDPTRRPATSNLNLEPGKDKSNQAIVPVGPNGTITLYTNTGSTHLVLDAVGYYAQDGKALFTPVVPQRLADTRSTGKLAPGAATTVAGIPANAIGAALNVTATDTTGPGFLTVYGHGSTRPEASSLNTRPGETVPNHVTTPVADGRVTVWNSYGGGNHVITDLFGYFTQG</sequence>
<dbReference type="InterPro" id="IPR035986">
    <property type="entry name" value="PKD_dom_sf"/>
</dbReference>
<dbReference type="CDD" id="cd00146">
    <property type="entry name" value="PKD"/>
    <property type="match status" value="1"/>
</dbReference>
<dbReference type="SUPFAM" id="SSF51126">
    <property type="entry name" value="Pectin lyase-like"/>
    <property type="match status" value="1"/>
</dbReference>
<dbReference type="InterPro" id="IPR013783">
    <property type="entry name" value="Ig-like_fold"/>
</dbReference>
<accession>A0AB39Y8C2</accession>
<dbReference type="Pfam" id="PF00801">
    <property type="entry name" value="PKD"/>
    <property type="match status" value="1"/>
</dbReference>
<dbReference type="AlphaFoldDB" id="A0AB39Y8C2"/>
<evidence type="ECO:0000313" key="4">
    <source>
        <dbReference type="EMBL" id="XDV66390.1"/>
    </source>
</evidence>
<dbReference type="SUPFAM" id="SSF49299">
    <property type="entry name" value="PKD domain"/>
    <property type="match status" value="2"/>
</dbReference>
<dbReference type="EMBL" id="CP165727">
    <property type="protein sequence ID" value="XDV66390.1"/>
    <property type="molecule type" value="Genomic_DNA"/>
</dbReference>
<reference evidence="4" key="1">
    <citation type="submission" date="2024-08" db="EMBL/GenBank/DDBJ databases">
        <authorList>
            <person name="Yu S.T."/>
        </authorList>
    </citation>
    <scope>NUCLEOTIDE SEQUENCE</scope>
    <source>
        <strain evidence="4">R33</strain>
    </source>
</reference>
<proteinExistence type="predicted"/>
<organism evidence="4">
    <name type="scientific">Streptomyces sp. R33</name>
    <dbReference type="NCBI Taxonomy" id="3238629"/>
    <lineage>
        <taxon>Bacteria</taxon>
        <taxon>Bacillati</taxon>
        <taxon>Actinomycetota</taxon>
        <taxon>Actinomycetes</taxon>
        <taxon>Kitasatosporales</taxon>
        <taxon>Streptomycetaceae</taxon>
        <taxon>Streptomyces</taxon>
    </lineage>
</organism>
<gene>
    <name evidence="4" type="ORF">AB5J51_27425</name>
</gene>
<dbReference type="PROSITE" id="PS50093">
    <property type="entry name" value="PKD"/>
    <property type="match status" value="2"/>
</dbReference>
<dbReference type="InterPro" id="IPR011050">
    <property type="entry name" value="Pectin_lyase_fold/virulence"/>
</dbReference>
<feature type="domain" description="PKD" evidence="3">
    <location>
        <begin position="468"/>
        <end position="551"/>
    </location>
</feature>
<feature type="domain" description="PKD" evidence="3">
    <location>
        <begin position="399"/>
        <end position="455"/>
    </location>
</feature>
<protein>
    <submittedName>
        <fullName evidence="4">PKD domain-containing protein</fullName>
    </submittedName>
</protein>
<name>A0AB39Y8C2_9ACTN</name>
<dbReference type="InterPro" id="IPR000601">
    <property type="entry name" value="PKD_dom"/>
</dbReference>
<dbReference type="InterPro" id="IPR022409">
    <property type="entry name" value="PKD/Chitinase_dom"/>
</dbReference>
<dbReference type="SMART" id="SM00089">
    <property type="entry name" value="PKD"/>
    <property type="match status" value="2"/>
</dbReference>
<feature type="chain" id="PRO_5044221315" evidence="2">
    <location>
        <begin position="26"/>
        <end position="912"/>
    </location>
</feature>
<dbReference type="GO" id="GO:0005975">
    <property type="term" value="P:carbohydrate metabolic process"/>
    <property type="evidence" value="ECO:0007669"/>
    <property type="project" value="UniProtKB-ARBA"/>
</dbReference>
<keyword evidence="2" id="KW-0732">Signal</keyword>
<feature type="region of interest" description="Disordered" evidence="1">
    <location>
        <begin position="320"/>
        <end position="348"/>
    </location>
</feature>
<evidence type="ECO:0000256" key="1">
    <source>
        <dbReference type="SAM" id="MobiDB-lite"/>
    </source>
</evidence>